<gene>
    <name evidence="2" type="ORF">ACFQ07_09825</name>
</gene>
<dbReference type="Proteomes" id="UP001597083">
    <property type="component" value="Unassembled WGS sequence"/>
</dbReference>
<accession>A0ABW3CF10</accession>
<proteinExistence type="predicted"/>
<comment type="caution">
    <text evidence="2">The sequence shown here is derived from an EMBL/GenBank/DDBJ whole genome shotgun (WGS) entry which is preliminary data.</text>
</comment>
<dbReference type="EMBL" id="JBHTIR010001416">
    <property type="protein sequence ID" value="MFD0852522.1"/>
    <property type="molecule type" value="Genomic_DNA"/>
</dbReference>
<dbReference type="InterPro" id="IPR025334">
    <property type="entry name" value="DUF4240"/>
</dbReference>
<evidence type="ECO:0000259" key="1">
    <source>
        <dbReference type="Pfam" id="PF14024"/>
    </source>
</evidence>
<name>A0ABW3CF10_9ACTN</name>
<evidence type="ECO:0000313" key="3">
    <source>
        <dbReference type="Proteomes" id="UP001597083"/>
    </source>
</evidence>
<organism evidence="2 3">
    <name type="scientific">Actinomadura adrarensis</name>
    <dbReference type="NCBI Taxonomy" id="1819600"/>
    <lineage>
        <taxon>Bacteria</taxon>
        <taxon>Bacillati</taxon>
        <taxon>Actinomycetota</taxon>
        <taxon>Actinomycetes</taxon>
        <taxon>Streptosporangiales</taxon>
        <taxon>Thermomonosporaceae</taxon>
        <taxon>Actinomadura</taxon>
    </lineage>
</organism>
<reference evidence="3" key="1">
    <citation type="journal article" date="2019" name="Int. J. Syst. Evol. Microbiol.">
        <title>The Global Catalogue of Microorganisms (GCM) 10K type strain sequencing project: providing services to taxonomists for standard genome sequencing and annotation.</title>
        <authorList>
            <consortium name="The Broad Institute Genomics Platform"/>
            <consortium name="The Broad Institute Genome Sequencing Center for Infectious Disease"/>
            <person name="Wu L."/>
            <person name="Ma J."/>
        </authorList>
    </citation>
    <scope>NUCLEOTIDE SEQUENCE [LARGE SCALE GENOMIC DNA]</scope>
    <source>
        <strain evidence="3">JCM 31696</strain>
    </source>
</reference>
<sequence length="164" mass="18684">LAGGDDAAVPGEAAKLLTVRPRADILAFQQILWNLMAESFRDPLWGAAYMINGGCSDDGFAYFRAWLIGQGRAVFERAVDDPDALADLPTVQEAAEDWRDDFDNEEVLSIAWDAYRMAFGEELPQDCWTVTYPDLRDGWDFEDWAETRRRLPRLAALYERHYAD</sequence>
<keyword evidence="3" id="KW-1185">Reference proteome</keyword>
<dbReference type="Pfam" id="PF14024">
    <property type="entry name" value="DUF4240"/>
    <property type="match status" value="1"/>
</dbReference>
<protein>
    <submittedName>
        <fullName evidence="2">DUF4240 domain-containing protein</fullName>
    </submittedName>
</protein>
<feature type="domain" description="DUF4240" evidence="1">
    <location>
        <begin position="3"/>
        <end position="116"/>
    </location>
</feature>
<evidence type="ECO:0000313" key="2">
    <source>
        <dbReference type="EMBL" id="MFD0852522.1"/>
    </source>
</evidence>
<feature type="non-terminal residue" evidence="2">
    <location>
        <position position="1"/>
    </location>
</feature>